<dbReference type="Proteomes" id="UP001151752">
    <property type="component" value="Chromosome 8"/>
</dbReference>
<feature type="region of interest" description="Disordered" evidence="5">
    <location>
        <begin position="127"/>
        <end position="253"/>
    </location>
</feature>
<evidence type="ECO:0000256" key="4">
    <source>
        <dbReference type="SAM" id="Coils"/>
    </source>
</evidence>
<dbReference type="GO" id="GO:0000398">
    <property type="term" value="P:mRNA splicing, via spliceosome"/>
    <property type="evidence" value="ECO:0007669"/>
    <property type="project" value="InterPro"/>
</dbReference>
<dbReference type="Pfam" id="PF07842">
    <property type="entry name" value="GCFC"/>
    <property type="match status" value="1"/>
</dbReference>
<keyword evidence="8" id="KW-1185">Reference proteome</keyword>
<evidence type="ECO:0000259" key="6">
    <source>
        <dbReference type="Pfam" id="PF07842"/>
    </source>
</evidence>
<reference evidence="7" key="2">
    <citation type="journal article" date="2023" name="Int. J. Mol. Sci.">
        <title>De Novo Assembly and Annotation of 11 Diverse Shrub Willow (Salix) Genomes Reveals Novel Gene Organization in Sex-Linked Regions.</title>
        <authorList>
            <person name="Hyden B."/>
            <person name="Feng K."/>
            <person name="Yates T.B."/>
            <person name="Jawdy S."/>
            <person name="Cereghino C."/>
            <person name="Smart L.B."/>
            <person name="Muchero W."/>
        </authorList>
    </citation>
    <scope>NUCLEOTIDE SEQUENCE</scope>
    <source>
        <tissue evidence="7">Shoot tip</tissue>
    </source>
</reference>
<dbReference type="InterPro" id="IPR022783">
    <property type="entry name" value="GCFC_dom"/>
</dbReference>
<comment type="similarity">
    <text evidence="2">Belongs to the GCF family.</text>
</comment>
<dbReference type="PANTHER" id="PTHR12214">
    <property type="entry name" value="GC-RICH SEQUENCE DNA-BINDING FACTOR"/>
    <property type="match status" value="1"/>
</dbReference>
<keyword evidence="7" id="KW-0238">DNA-binding</keyword>
<evidence type="ECO:0000256" key="1">
    <source>
        <dbReference type="ARBA" id="ARBA00004123"/>
    </source>
</evidence>
<accession>A0A9Q0WHP0</accession>
<reference evidence="7" key="1">
    <citation type="submission" date="2022-11" db="EMBL/GenBank/DDBJ databases">
        <authorList>
            <person name="Hyden B.L."/>
            <person name="Feng K."/>
            <person name="Yates T."/>
            <person name="Jawdy S."/>
            <person name="Smart L.B."/>
            <person name="Muchero W."/>
        </authorList>
    </citation>
    <scope>NUCLEOTIDE SEQUENCE</scope>
    <source>
        <tissue evidence="7">Shoot tip</tissue>
    </source>
</reference>
<sequence length="705" mass="78382">MSSSSKSRNFRRRGEVDDEKTDTNTDTNAKATPSTTRKPPPPQSTKPKPKKLLSFAEDEEDEQAVTRIPSSKSKPKPKPKPSYSSSHKLTVSQDRLPPTTSYLTTASNVQPQAGTYTKEALLELQRNTRTLAKSTKTTTPASKSEPKIILKGLLKPSLNPNPNYSSNNQQQEDADERLEDENEDKDNGADDAQNRLASMGLGKSASDDYSFFPDEDTIKKIRAKRERLRQSRTAAPDYISLDSGSNHQGGLSDEEPEFRTRIAMIGTMTKDSATHGGVFDATADEDEDDDDDRSIKAKALAMMGTHQHNVVVDNGNAASAAASSVVHDEEDEEDRIWEEEQFRKGLGKRMDDASVPNANRALANASAASSTIPMQPQQRPTPAYGSISSIGGAFGSSQGLDVLSFPQQADIAKKALQDNLRRLKESHGRTISLLSKTDENLSASLMNVTALEKSLSAAGEKFIFMQKLRDFVSVICEFLQHKATLIEELEERMQKLHEEQASLILERRTADNEDEMMEVEAAVKAAMTVFSARGSSAATVDAARSVAAAALVALKDQANLPVKLDEFGRDINLQKRMDMEKRAKARQRRKARFDSKRFLYMEVDSSDQKIEGELSTDESDSETNAAYQSTRDLLLRTAEEIFSDASEEYSQLSVVKERFETWKKEYFASYRDAYMSLSAPAIFSPYVRLELLKWDPLHEDTDFFV</sequence>
<feature type="compositionally biased region" description="Acidic residues" evidence="5">
    <location>
        <begin position="172"/>
        <end position="184"/>
    </location>
</feature>
<dbReference type="EMBL" id="JAPFFM010000003">
    <property type="protein sequence ID" value="KAJ6767465.1"/>
    <property type="molecule type" value="Genomic_DNA"/>
</dbReference>
<name>A0A9Q0WHP0_9ROSI</name>
<dbReference type="GO" id="GO:0005634">
    <property type="term" value="C:nucleus"/>
    <property type="evidence" value="ECO:0007669"/>
    <property type="project" value="UniProtKB-SubCell"/>
</dbReference>
<feature type="compositionally biased region" description="Polar residues" evidence="5">
    <location>
        <begin position="87"/>
        <end position="114"/>
    </location>
</feature>
<keyword evidence="4" id="KW-0175">Coiled coil</keyword>
<evidence type="ECO:0000313" key="8">
    <source>
        <dbReference type="Proteomes" id="UP001151752"/>
    </source>
</evidence>
<dbReference type="InterPro" id="IPR012890">
    <property type="entry name" value="GCFC2-like"/>
</dbReference>
<feature type="region of interest" description="Disordered" evidence="5">
    <location>
        <begin position="1"/>
        <end position="114"/>
    </location>
</feature>
<comment type="caution">
    <text evidence="7">The sequence shown here is derived from an EMBL/GenBank/DDBJ whole genome shotgun (WGS) entry which is preliminary data.</text>
</comment>
<feature type="compositionally biased region" description="Low complexity" evidence="5">
    <location>
        <begin position="24"/>
        <end position="37"/>
    </location>
</feature>
<protein>
    <submittedName>
        <fullName evidence="7">GC-RICH SEQUENCE DNA-BINDING FACTOR</fullName>
    </submittedName>
</protein>
<dbReference type="GO" id="GO:0003677">
    <property type="term" value="F:DNA binding"/>
    <property type="evidence" value="ECO:0007669"/>
    <property type="project" value="UniProtKB-KW"/>
</dbReference>
<dbReference type="PANTHER" id="PTHR12214:SF0">
    <property type="entry name" value="LD29489P"/>
    <property type="match status" value="1"/>
</dbReference>
<feature type="compositionally biased region" description="Low complexity" evidence="5">
    <location>
        <begin position="153"/>
        <end position="171"/>
    </location>
</feature>
<proteinExistence type="inferred from homology"/>
<evidence type="ECO:0000256" key="3">
    <source>
        <dbReference type="ARBA" id="ARBA00023242"/>
    </source>
</evidence>
<organism evidence="7 8">
    <name type="scientific">Salix koriyanagi</name>
    <dbReference type="NCBI Taxonomy" id="2511006"/>
    <lineage>
        <taxon>Eukaryota</taxon>
        <taxon>Viridiplantae</taxon>
        <taxon>Streptophyta</taxon>
        <taxon>Embryophyta</taxon>
        <taxon>Tracheophyta</taxon>
        <taxon>Spermatophyta</taxon>
        <taxon>Magnoliopsida</taxon>
        <taxon>eudicotyledons</taxon>
        <taxon>Gunneridae</taxon>
        <taxon>Pentapetalae</taxon>
        <taxon>rosids</taxon>
        <taxon>fabids</taxon>
        <taxon>Malpighiales</taxon>
        <taxon>Salicaceae</taxon>
        <taxon>Saliceae</taxon>
        <taxon>Salix</taxon>
    </lineage>
</organism>
<evidence type="ECO:0000256" key="5">
    <source>
        <dbReference type="SAM" id="MobiDB-lite"/>
    </source>
</evidence>
<gene>
    <name evidence="7" type="ORF">OIU74_021356</name>
</gene>
<comment type="subcellular location">
    <subcellularLocation>
        <location evidence="1">Nucleus</location>
    </subcellularLocation>
</comment>
<feature type="coiled-coil region" evidence="4">
    <location>
        <begin position="479"/>
        <end position="506"/>
    </location>
</feature>
<evidence type="ECO:0000256" key="2">
    <source>
        <dbReference type="ARBA" id="ARBA00010801"/>
    </source>
</evidence>
<dbReference type="AlphaFoldDB" id="A0A9Q0WHP0"/>
<keyword evidence="3" id="KW-0539">Nucleus</keyword>
<feature type="domain" description="GCF C-terminal" evidence="6">
    <location>
        <begin position="653"/>
        <end position="701"/>
    </location>
</feature>
<evidence type="ECO:0000313" key="7">
    <source>
        <dbReference type="EMBL" id="KAJ6767465.1"/>
    </source>
</evidence>
<feature type="compositionally biased region" description="Low complexity" evidence="5">
    <location>
        <begin position="132"/>
        <end position="143"/>
    </location>
</feature>